<proteinExistence type="predicted"/>
<evidence type="ECO:0000313" key="1">
    <source>
        <dbReference type="EMBL" id="PEJ28350.1"/>
    </source>
</evidence>
<keyword evidence="1" id="KW-0418">Kinase</keyword>
<keyword evidence="1" id="KW-0808">Transferase</keyword>
<organism evidence="1 2">
    <name type="scientific">Peribacillus butanolivorans</name>
    <dbReference type="NCBI Taxonomy" id="421767"/>
    <lineage>
        <taxon>Bacteria</taxon>
        <taxon>Bacillati</taxon>
        <taxon>Bacillota</taxon>
        <taxon>Bacilli</taxon>
        <taxon>Bacillales</taxon>
        <taxon>Bacillaceae</taxon>
        <taxon>Peribacillus</taxon>
    </lineage>
</organism>
<feature type="non-terminal residue" evidence="1">
    <location>
        <position position="1"/>
    </location>
</feature>
<gene>
    <name evidence="1" type="ORF">CN689_22360</name>
</gene>
<comment type="caution">
    <text evidence="1">The sequence shown here is derived from an EMBL/GenBank/DDBJ whole genome shotgun (WGS) entry which is preliminary data.</text>
</comment>
<protein>
    <submittedName>
        <fullName evidence="1">Serine/threonine protein kinase</fullName>
    </submittedName>
</protein>
<keyword evidence="1" id="KW-0723">Serine/threonine-protein kinase</keyword>
<accession>A0AAX0RWE9</accession>
<dbReference type="GO" id="GO:0004674">
    <property type="term" value="F:protein serine/threonine kinase activity"/>
    <property type="evidence" value="ECO:0007669"/>
    <property type="project" value="UniProtKB-KW"/>
</dbReference>
<evidence type="ECO:0000313" key="2">
    <source>
        <dbReference type="Proteomes" id="UP000220106"/>
    </source>
</evidence>
<name>A0AAX0RWE9_9BACI</name>
<dbReference type="EMBL" id="NUEQ01000089">
    <property type="protein sequence ID" value="PEJ28350.1"/>
    <property type="molecule type" value="Genomic_DNA"/>
</dbReference>
<dbReference type="Proteomes" id="UP000220106">
    <property type="component" value="Unassembled WGS sequence"/>
</dbReference>
<dbReference type="AlphaFoldDB" id="A0AAX0RWE9"/>
<feature type="non-terminal residue" evidence="1">
    <location>
        <position position="77"/>
    </location>
</feature>
<reference evidence="1 2" key="1">
    <citation type="submission" date="2017-09" db="EMBL/GenBank/DDBJ databases">
        <title>Large-scale bioinformatics analysis of Bacillus genomes uncovers conserved roles of natural products in bacterial physiology.</title>
        <authorList>
            <consortium name="Agbiome Team Llc"/>
            <person name="Bleich R.M."/>
            <person name="Kirk G.J."/>
            <person name="Santa Maria K.C."/>
            <person name="Allen S.E."/>
            <person name="Farag S."/>
            <person name="Shank E.A."/>
            <person name="Bowers A."/>
        </authorList>
    </citation>
    <scope>NUCLEOTIDE SEQUENCE [LARGE SCALE GENOMIC DNA]</scope>
    <source>
        <strain evidence="1 2">AFS003229</strain>
    </source>
</reference>
<sequence length="77" mass="7670">AYTSCPAGYSDVSYTYTIDNGTVTSNGSSSGSTSGTAVTVAGAQYGKVALSYKVTCKSPQSDASVVSASSPGAQVEW</sequence>